<evidence type="ECO:0000313" key="3">
    <source>
        <dbReference type="Proteomes" id="UP000187735"/>
    </source>
</evidence>
<dbReference type="InterPro" id="IPR013830">
    <property type="entry name" value="SGNH_hydro"/>
</dbReference>
<name>A0A1P8WLI7_9PLAN</name>
<feature type="domain" description="SGNH hydrolase-type esterase" evidence="1">
    <location>
        <begin position="42"/>
        <end position="232"/>
    </location>
</feature>
<dbReference type="Gene3D" id="3.40.50.1110">
    <property type="entry name" value="SGNH hydrolase"/>
    <property type="match status" value="1"/>
</dbReference>
<accession>A0A1P8WLI7</accession>
<dbReference type="Pfam" id="PF13472">
    <property type="entry name" value="Lipase_GDSL_2"/>
    <property type="match status" value="1"/>
</dbReference>
<dbReference type="EMBL" id="CP017641">
    <property type="protein sequence ID" value="APZ94927.1"/>
    <property type="molecule type" value="Genomic_DNA"/>
</dbReference>
<dbReference type="GO" id="GO:0004622">
    <property type="term" value="F:phosphatidylcholine lysophospholipase activity"/>
    <property type="evidence" value="ECO:0007669"/>
    <property type="project" value="TreeGrafter"/>
</dbReference>
<dbReference type="RefSeq" id="WP_077026158.1">
    <property type="nucleotide sequence ID" value="NZ_CP017641.1"/>
</dbReference>
<dbReference type="InterPro" id="IPR036514">
    <property type="entry name" value="SGNH_hydro_sf"/>
</dbReference>
<dbReference type="Proteomes" id="UP000187735">
    <property type="component" value="Chromosome"/>
</dbReference>
<organism evidence="2 3">
    <name type="scientific">Fuerstiella marisgermanici</name>
    <dbReference type="NCBI Taxonomy" id="1891926"/>
    <lineage>
        <taxon>Bacteria</taxon>
        <taxon>Pseudomonadati</taxon>
        <taxon>Planctomycetota</taxon>
        <taxon>Planctomycetia</taxon>
        <taxon>Planctomycetales</taxon>
        <taxon>Planctomycetaceae</taxon>
        <taxon>Fuerstiella</taxon>
    </lineage>
</organism>
<dbReference type="STRING" id="1891926.Fuma_04578"/>
<sequence>MKRRTFLATSTAVAAAASLNVHSTFGEESTSLKKGSIILFQGDSITDAGRDKKKEVANAGLGRGYPSFVAKSLHAQYPEHDLQIHNRGISGHKVPDLAKRWDRDCIDLKPDIVSILIGVNDIWHKLNGRYEGTAETYRDGFAALLKRTKEGLPETKIVVCEPFVLMSGTVKENEDKWFPDFDNRRKYAKQVAKDAKAVWVPFQTMFDEAVAAGTKPSELAGDGVHPTQKGHEMMAAAWRKAVGV</sequence>
<dbReference type="PANTHER" id="PTHR30383:SF5">
    <property type="entry name" value="SGNH HYDROLASE-TYPE ESTERASE DOMAIN-CONTAINING PROTEIN"/>
    <property type="match status" value="1"/>
</dbReference>
<dbReference type="CDD" id="cd01834">
    <property type="entry name" value="SGNH_hydrolase_like_2"/>
    <property type="match status" value="1"/>
</dbReference>
<evidence type="ECO:0000313" key="2">
    <source>
        <dbReference type="EMBL" id="APZ94927.1"/>
    </source>
</evidence>
<keyword evidence="2" id="KW-0378">Hydrolase</keyword>
<proteinExistence type="predicted"/>
<keyword evidence="3" id="KW-1185">Reference proteome</keyword>
<dbReference type="SUPFAM" id="SSF52266">
    <property type="entry name" value="SGNH hydrolase"/>
    <property type="match status" value="1"/>
</dbReference>
<evidence type="ECO:0000259" key="1">
    <source>
        <dbReference type="Pfam" id="PF13472"/>
    </source>
</evidence>
<protein>
    <submittedName>
        <fullName evidence="2">GDSL-like Lipase/Acylhydrolase</fullName>
    </submittedName>
</protein>
<dbReference type="InterPro" id="IPR051532">
    <property type="entry name" value="Ester_Hydrolysis_Enzymes"/>
</dbReference>
<reference evidence="2 3" key="1">
    <citation type="journal article" date="2016" name="Front. Microbiol.">
        <title>Fuerstia marisgermanicae gen. nov., sp. nov., an Unusual Member of the Phylum Planctomycetes from the German Wadden Sea.</title>
        <authorList>
            <person name="Kohn T."/>
            <person name="Heuer A."/>
            <person name="Jogler M."/>
            <person name="Vollmers J."/>
            <person name="Boedeker C."/>
            <person name="Bunk B."/>
            <person name="Rast P."/>
            <person name="Borchert D."/>
            <person name="Glockner I."/>
            <person name="Freese H.M."/>
            <person name="Klenk H.P."/>
            <person name="Overmann J."/>
            <person name="Kaster A.K."/>
            <person name="Rohde M."/>
            <person name="Wiegand S."/>
            <person name="Jogler C."/>
        </authorList>
    </citation>
    <scope>NUCLEOTIDE SEQUENCE [LARGE SCALE GENOMIC DNA]</scope>
    <source>
        <strain evidence="2 3">NH11</strain>
    </source>
</reference>
<dbReference type="KEGG" id="fmr:Fuma_04578"/>
<dbReference type="OrthoDB" id="9794725at2"/>
<gene>
    <name evidence="2" type="ORF">Fuma_04578</name>
</gene>
<dbReference type="AlphaFoldDB" id="A0A1P8WLI7"/>
<dbReference type="PANTHER" id="PTHR30383">
    <property type="entry name" value="THIOESTERASE 1/PROTEASE 1/LYSOPHOSPHOLIPASE L1"/>
    <property type="match status" value="1"/>
</dbReference>